<protein>
    <recommendedName>
        <fullName evidence="6">Protein BCP1</fullName>
    </recommendedName>
</protein>
<feature type="compositionally biased region" description="Basic residues" evidence="3">
    <location>
        <begin position="1"/>
        <end position="11"/>
    </location>
</feature>
<dbReference type="AlphaFoldDB" id="K3X197"/>
<dbReference type="OMA" id="VKFYRKE"/>
<evidence type="ECO:0000256" key="3">
    <source>
        <dbReference type="SAM" id="MobiDB-lite"/>
    </source>
</evidence>
<evidence type="ECO:0000256" key="1">
    <source>
        <dbReference type="ARBA" id="ARBA00006781"/>
    </source>
</evidence>
<evidence type="ECO:0000313" key="4">
    <source>
        <dbReference type="EnsemblProtists" id="PYU1_T010996"/>
    </source>
</evidence>
<dbReference type="GO" id="GO:0005634">
    <property type="term" value="C:nucleus"/>
    <property type="evidence" value="ECO:0007669"/>
    <property type="project" value="TreeGrafter"/>
</dbReference>
<proteinExistence type="inferred from homology"/>
<keyword evidence="5" id="KW-1185">Reference proteome</keyword>
<evidence type="ECO:0000313" key="5">
    <source>
        <dbReference type="Proteomes" id="UP000019132"/>
    </source>
</evidence>
<dbReference type="Proteomes" id="UP000019132">
    <property type="component" value="Unassembled WGS sequence"/>
</dbReference>
<dbReference type="EnsemblProtists" id="PYU1_T010996">
    <property type="protein sequence ID" value="PYU1_T010996"/>
    <property type="gene ID" value="PYU1_G010972"/>
</dbReference>
<dbReference type="InParanoid" id="K3X197"/>
<dbReference type="Pfam" id="PF13862">
    <property type="entry name" value="BCCIP"/>
    <property type="match status" value="1"/>
</dbReference>
<accession>K3X197</accession>
<dbReference type="eggNOG" id="KOG3034">
    <property type="taxonomic scope" value="Eukaryota"/>
</dbReference>
<dbReference type="InterPro" id="IPR025602">
    <property type="entry name" value="BCP1_family"/>
</dbReference>
<feature type="region of interest" description="Disordered" evidence="3">
    <location>
        <begin position="1"/>
        <end position="85"/>
    </location>
</feature>
<evidence type="ECO:0000256" key="2">
    <source>
        <dbReference type="PIRNR" id="PIRNR028983"/>
    </source>
</evidence>
<dbReference type="STRING" id="431595.K3X197"/>
<dbReference type="PANTHER" id="PTHR13261">
    <property type="entry name" value="BRCA2 AND CDKN1A INTERACTING PROTEIN"/>
    <property type="match status" value="1"/>
</dbReference>
<name>K3X197_GLOUD</name>
<reference evidence="5" key="1">
    <citation type="journal article" date="2010" name="Genome Biol.">
        <title>Genome sequence of the necrotrophic plant pathogen Pythium ultimum reveals original pathogenicity mechanisms and effector repertoire.</title>
        <authorList>
            <person name="Levesque C.A."/>
            <person name="Brouwer H."/>
            <person name="Cano L."/>
            <person name="Hamilton J.P."/>
            <person name="Holt C."/>
            <person name="Huitema E."/>
            <person name="Raffaele S."/>
            <person name="Robideau G.P."/>
            <person name="Thines M."/>
            <person name="Win J."/>
            <person name="Zerillo M.M."/>
            <person name="Beakes G.W."/>
            <person name="Boore J.L."/>
            <person name="Busam D."/>
            <person name="Dumas B."/>
            <person name="Ferriera S."/>
            <person name="Fuerstenberg S.I."/>
            <person name="Gachon C.M."/>
            <person name="Gaulin E."/>
            <person name="Govers F."/>
            <person name="Grenville-Briggs L."/>
            <person name="Horner N."/>
            <person name="Hostetler J."/>
            <person name="Jiang R.H."/>
            <person name="Johnson J."/>
            <person name="Krajaejun T."/>
            <person name="Lin H."/>
            <person name="Meijer H.J."/>
            <person name="Moore B."/>
            <person name="Morris P."/>
            <person name="Phuntmart V."/>
            <person name="Puiu D."/>
            <person name="Shetty J."/>
            <person name="Stajich J.E."/>
            <person name="Tripathy S."/>
            <person name="Wawra S."/>
            <person name="van West P."/>
            <person name="Whitty B.R."/>
            <person name="Coutinho P.M."/>
            <person name="Henrissat B."/>
            <person name="Martin F."/>
            <person name="Thomas P.D."/>
            <person name="Tyler B.M."/>
            <person name="De Vries R.P."/>
            <person name="Kamoun S."/>
            <person name="Yandell M."/>
            <person name="Tisserat N."/>
            <person name="Buell C.R."/>
        </authorList>
    </citation>
    <scope>NUCLEOTIDE SEQUENCE</scope>
    <source>
        <strain evidence="5">DAOM:BR144</strain>
    </source>
</reference>
<dbReference type="EMBL" id="GL376590">
    <property type="status" value="NOT_ANNOTATED_CDS"/>
    <property type="molecule type" value="Genomic_DNA"/>
</dbReference>
<sequence length="335" mass="37337">MPPQKRGRAQKSRAADDHSSGSDAPAEQRAGGAEVEMMEDDSSDDDSDSDDDLTFAEKASDEDDDDEDDEDEDMEDADTKTSAKEGRNVNVEFVFSDPRESHFHSVKQFLIAYLPPTQPFNVSGLADAIVNQVTTGTMVCVEGEDDVYGFITALSLKCHQTENYMQQILQYVTKKCPGDDLQRFQTILNSKSVGLLVNERMVNLPYQLVPAIHSALHEDIEWAIENEETAELRESFKFDYFLILSSCSMEKSGSAGGSGKGKGKKAKTQYEQTAKFFHNFEDEFLEQEAEVVFVFETPKSDRDAVDQTNKTTVVMLIERSKHKAALTSISSMINA</sequence>
<organism evidence="4 5">
    <name type="scientific">Globisporangium ultimum (strain ATCC 200006 / CBS 805.95 / DAOM BR144)</name>
    <name type="common">Pythium ultimum</name>
    <dbReference type="NCBI Taxonomy" id="431595"/>
    <lineage>
        <taxon>Eukaryota</taxon>
        <taxon>Sar</taxon>
        <taxon>Stramenopiles</taxon>
        <taxon>Oomycota</taxon>
        <taxon>Peronosporomycetes</taxon>
        <taxon>Pythiales</taxon>
        <taxon>Pythiaceae</taxon>
        <taxon>Globisporangium</taxon>
    </lineage>
</organism>
<dbReference type="PANTHER" id="PTHR13261:SF0">
    <property type="entry name" value="BRCA2 AND CDKN1A-INTERACTING PROTEIN"/>
    <property type="match status" value="1"/>
</dbReference>
<reference evidence="5" key="2">
    <citation type="submission" date="2010-04" db="EMBL/GenBank/DDBJ databases">
        <authorList>
            <person name="Buell R."/>
            <person name="Hamilton J."/>
            <person name="Hostetler J."/>
        </authorList>
    </citation>
    <scope>NUCLEOTIDE SEQUENCE [LARGE SCALE GENOMIC DNA]</scope>
    <source>
        <strain evidence="5">DAOM:BR144</strain>
    </source>
</reference>
<dbReference type="HOGENOM" id="CLU_832803_0_0_1"/>
<dbReference type="PIRSF" id="PIRSF028983">
    <property type="entry name" value="BCP1"/>
    <property type="match status" value="1"/>
</dbReference>
<dbReference type="VEuPathDB" id="FungiDB:PYU1_G010972"/>
<reference evidence="4" key="3">
    <citation type="submission" date="2015-02" db="UniProtKB">
        <authorList>
            <consortium name="EnsemblProtists"/>
        </authorList>
    </citation>
    <scope>IDENTIFICATION</scope>
    <source>
        <strain evidence="4">DAOM BR144</strain>
    </source>
</reference>
<evidence type="ECO:0008006" key="6">
    <source>
        <dbReference type="Google" id="ProtNLM"/>
    </source>
</evidence>
<feature type="compositionally biased region" description="Acidic residues" evidence="3">
    <location>
        <begin position="36"/>
        <end position="76"/>
    </location>
</feature>
<comment type="similarity">
    <text evidence="1 2">Belongs to the BCP1 family.</text>
</comment>